<evidence type="ECO:0000256" key="12">
    <source>
        <dbReference type="ARBA" id="ARBA00023065"/>
    </source>
</evidence>
<feature type="transmembrane region" description="Helical" evidence="15">
    <location>
        <begin position="147"/>
        <end position="167"/>
    </location>
</feature>
<reference evidence="19" key="1">
    <citation type="submission" date="2016-12" db="EMBL/GenBank/DDBJ databases">
        <authorList>
            <person name="Jung M.Y."/>
            <person name="Lee S.H."/>
        </authorList>
    </citation>
    <scope>NUCLEOTIDE SEQUENCE [LARGE SCALE GENOMIC DNA]</scope>
    <source>
        <strain evidence="19">WiKim39</strain>
    </source>
</reference>
<keyword evidence="6 15" id="KW-0547">Nucleotide-binding</keyword>
<dbReference type="NCBIfam" id="TIGR01494">
    <property type="entry name" value="ATPase_P-type"/>
    <property type="match status" value="1"/>
</dbReference>
<dbReference type="EC" id="7.2.2.8" evidence="3"/>
<dbReference type="GO" id="GO:0055070">
    <property type="term" value="P:copper ion homeostasis"/>
    <property type="evidence" value="ECO:0007669"/>
    <property type="project" value="TreeGrafter"/>
</dbReference>
<dbReference type="InterPro" id="IPR036412">
    <property type="entry name" value="HAD-like_sf"/>
</dbReference>
<accession>A0A1P8Q686</accession>
<dbReference type="CDD" id="cd07552">
    <property type="entry name" value="P-type_ATPase_Cu-like"/>
    <property type="match status" value="1"/>
</dbReference>
<dbReference type="GO" id="GO:0043682">
    <property type="term" value="F:P-type divalent copper transporter activity"/>
    <property type="evidence" value="ECO:0007669"/>
    <property type="project" value="TreeGrafter"/>
</dbReference>
<comment type="subcellular location">
    <subcellularLocation>
        <location evidence="1">Cell membrane</location>
        <topology evidence="1">Multi-pass membrane protein</topology>
    </subcellularLocation>
</comment>
<keyword evidence="11" id="KW-0186">Copper</keyword>
<proteinExistence type="inferred from homology"/>
<feature type="region of interest" description="Disordered" evidence="16">
    <location>
        <begin position="1"/>
        <end position="22"/>
    </location>
</feature>
<evidence type="ECO:0000313" key="19">
    <source>
        <dbReference type="Proteomes" id="UP000187499"/>
    </source>
</evidence>
<dbReference type="NCBIfam" id="TIGR01525">
    <property type="entry name" value="ATPase-IB_hvy"/>
    <property type="match status" value="1"/>
</dbReference>
<keyword evidence="12" id="KW-0406">Ion transport</keyword>
<feature type="compositionally biased region" description="Basic and acidic residues" evidence="16">
    <location>
        <begin position="1"/>
        <end position="13"/>
    </location>
</feature>
<dbReference type="SFLD" id="SFLDG00002">
    <property type="entry name" value="C1.7:_P-type_atpase_like"/>
    <property type="match status" value="1"/>
</dbReference>
<dbReference type="Gene3D" id="3.40.50.1000">
    <property type="entry name" value="HAD superfamily/HAD-like"/>
    <property type="match status" value="1"/>
</dbReference>
<dbReference type="Pfam" id="PF00702">
    <property type="entry name" value="Hydrolase"/>
    <property type="match status" value="1"/>
</dbReference>
<evidence type="ECO:0000313" key="18">
    <source>
        <dbReference type="EMBL" id="APX73353.1"/>
    </source>
</evidence>
<feature type="transmembrane region" description="Helical" evidence="15">
    <location>
        <begin position="301"/>
        <end position="323"/>
    </location>
</feature>
<dbReference type="SUPFAM" id="SSF81653">
    <property type="entry name" value="Calcium ATPase, transduction domain A"/>
    <property type="match status" value="1"/>
</dbReference>
<keyword evidence="9" id="KW-1278">Translocase</keyword>
<dbReference type="GO" id="GO:0140581">
    <property type="term" value="F:P-type monovalent copper transporter activity"/>
    <property type="evidence" value="ECO:0007669"/>
    <property type="project" value="UniProtKB-EC"/>
</dbReference>
<evidence type="ECO:0000256" key="16">
    <source>
        <dbReference type="SAM" id="MobiDB-lite"/>
    </source>
</evidence>
<feature type="transmembrane region" description="Helical" evidence="15">
    <location>
        <begin position="640"/>
        <end position="665"/>
    </location>
</feature>
<keyword evidence="7" id="KW-0187">Copper transport</keyword>
<comment type="catalytic activity">
    <reaction evidence="14">
        <text>Cu(+)(in) + ATP + H2O = Cu(+)(out) + ADP + phosphate + H(+)</text>
        <dbReference type="Rhea" id="RHEA:25792"/>
        <dbReference type="ChEBI" id="CHEBI:15377"/>
        <dbReference type="ChEBI" id="CHEBI:15378"/>
        <dbReference type="ChEBI" id="CHEBI:30616"/>
        <dbReference type="ChEBI" id="CHEBI:43474"/>
        <dbReference type="ChEBI" id="CHEBI:49552"/>
        <dbReference type="ChEBI" id="CHEBI:456216"/>
        <dbReference type="EC" id="7.2.2.8"/>
    </reaction>
</comment>
<keyword evidence="10 15" id="KW-1133">Transmembrane helix</keyword>
<dbReference type="Pfam" id="PF00122">
    <property type="entry name" value="E1-E2_ATPase"/>
    <property type="match status" value="1"/>
</dbReference>
<evidence type="ECO:0000256" key="4">
    <source>
        <dbReference type="ARBA" id="ARBA00022692"/>
    </source>
</evidence>
<evidence type="ECO:0000256" key="1">
    <source>
        <dbReference type="ARBA" id="ARBA00004651"/>
    </source>
</evidence>
<dbReference type="NCBIfam" id="TIGR01511">
    <property type="entry name" value="ATPase-IB1_Cu"/>
    <property type="match status" value="1"/>
</dbReference>
<dbReference type="InterPro" id="IPR023298">
    <property type="entry name" value="ATPase_P-typ_TM_dom_sf"/>
</dbReference>
<evidence type="ECO:0000256" key="15">
    <source>
        <dbReference type="RuleBase" id="RU362081"/>
    </source>
</evidence>
<dbReference type="PROSITE" id="PS00154">
    <property type="entry name" value="ATPASE_E1_E2"/>
    <property type="match status" value="1"/>
</dbReference>
<comment type="similarity">
    <text evidence="2 15">Belongs to the cation transport ATPase (P-type) (TC 3.A.3) family. Type IB subfamily.</text>
</comment>
<evidence type="ECO:0000259" key="17">
    <source>
        <dbReference type="Pfam" id="PF00122"/>
    </source>
</evidence>
<dbReference type="PANTHER" id="PTHR43520:SF8">
    <property type="entry name" value="P-TYPE CU(+) TRANSPORTER"/>
    <property type="match status" value="1"/>
</dbReference>
<dbReference type="OrthoDB" id="9813266at2"/>
<keyword evidence="8 15" id="KW-0067">ATP-binding</keyword>
<dbReference type="PRINTS" id="PR00119">
    <property type="entry name" value="CATATPASE"/>
</dbReference>
<evidence type="ECO:0000256" key="6">
    <source>
        <dbReference type="ARBA" id="ARBA00022741"/>
    </source>
</evidence>
<keyword evidence="12" id="KW-0813">Transport</keyword>
<protein>
    <recommendedName>
        <fullName evidence="3">P-type Cu(+) transporter</fullName>
        <ecNumber evidence="3">7.2.2.8</ecNumber>
    </recommendedName>
</protein>
<dbReference type="PRINTS" id="PR00943">
    <property type="entry name" value="CUATPASE"/>
</dbReference>
<keyword evidence="13 15" id="KW-0472">Membrane</keyword>
<dbReference type="InterPro" id="IPR008250">
    <property type="entry name" value="ATPase_P-typ_transduc_dom_A_sf"/>
</dbReference>
<name>A0A1P8Q686_9LACO</name>
<evidence type="ECO:0000256" key="10">
    <source>
        <dbReference type="ARBA" id="ARBA00022989"/>
    </source>
</evidence>
<evidence type="ECO:0000256" key="8">
    <source>
        <dbReference type="ARBA" id="ARBA00022840"/>
    </source>
</evidence>
<keyword evidence="5 15" id="KW-0479">Metal-binding</keyword>
<dbReference type="InterPro" id="IPR023299">
    <property type="entry name" value="ATPase_P-typ_cyto_dom_N"/>
</dbReference>
<evidence type="ECO:0000256" key="13">
    <source>
        <dbReference type="ARBA" id="ARBA00023136"/>
    </source>
</evidence>
<organism evidence="18 19">
    <name type="scientific">Companilactobacillus allii</name>
    <dbReference type="NCBI Taxonomy" id="1847728"/>
    <lineage>
        <taxon>Bacteria</taxon>
        <taxon>Bacillati</taxon>
        <taxon>Bacillota</taxon>
        <taxon>Bacilli</taxon>
        <taxon>Lactobacillales</taxon>
        <taxon>Lactobacillaceae</taxon>
        <taxon>Companilactobacillus</taxon>
    </lineage>
</organism>
<dbReference type="STRING" id="1847728.BTM29_06730"/>
<dbReference type="SUPFAM" id="SSF56784">
    <property type="entry name" value="HAD-like"/>
    <property type="match status" value="1"/>
</dbReference>
<feature type="transmembrane region" description="Helical" evidence="15">
    <location>
        <begin position="671"/>
        <end position="688"/>
    </location>
</feature>
<keyword evidence="19" id="KW-1185">Reference proteome</keyword>
<dbReference type="InterPro" id="IPR027256">
    <property type="entry name" value="P-typ_ATPase_IB"/>
</dbReference>
<evidence type="ECO:0000256" key="11">
    <source>
        <dbReference type="ARBA" id="ARBA00023008"/>
    </source>
</evidence>
<dbReference type="InterPro" id="IPR023214">
    <property type="entry name" value="HAD_sf"/>
</dbReference>
<evidence type="ECO:0000256" key="2">
    <source>
        <dbReference type="ARBA" id="ARBA00006024"/>
    </source>
</evidence>
<dbReference type="FunFam" id="2.70.150.10:FF:000002">
    <property type="entry name" value="Copper-transporting ATPase 1, putative"/>
    <property type="match status" value="1"/>
</dbReference>
<evidence type="ECO:0000256" key="14">
    <source>
        <dbReference type="ARBA" id="ARBA00049289"/>
    </source>
</evidence>
<dbReference type="GO" id="GO:0005507">
    <property type="term" value="F:copper ion binding"/>
    <property type="evidence" value="ECO:0007669"/>
    <property type="project" value="TreeGrafter"/>
</dbReference>
<evidence type="ECO:0000256" key="3">
    <source>
        <dbReference type="ARBA" id="ARBA00012517"/>
    </source>
</evidence>
<dbReference type="Gene3D" id="2.70.150.10">
    <property type="entry name" value="Calcium-transporting ATPase, cytoplasmic transduction domain A"/>
    <property type="match status" value="1"/>
</dbReference>
<dbReference type="SFLD" id="SFLDF00027">
    <property type="entry name" value="p-type_atpase"/>
    <property type="match status" value="1"/>
</dbReference>
<dbReference type="InterPro" id="IPR001757">
    <property type="entry name" value="P_typ_ATPase"/>
</dbReference>
<gene>
    <name evidence="18" type="ORF">BTM29_06730</name>
</gene>
<sequence>MKNEKMQNMKNDKTQNMSSMDSESMDMDKMMNSGHMMMNHGGVMMDMGDLRKKFWVSLILAIPVFIFSPFMGFNIVPQFPGSTWIIMVLSSVLFFYGGKPFITGAKGELKAKQPAMMTLITMGISVAYFYSLYAFVMTDILHSGKNITNFFWELASLIVIMLLGHWIEMKSTMSAGNALQKIASLVPNQVHMVNGSETTDNDISMVKSNDVVEVRAGESIPLDGEIISGESYINESLITGESKAVKKGLGKNVVGGSINGEGTIRVKVTKTSNEGYLSQISKLVSDAQNNKSKTQMLADKVSGWLFYAAVTAGLLAFVYWLVFGNVNLALLRLVTVLVIACPHALGLAVPLVMSRSTSIAATNGLIIRDNQAMENSRKIDYVAMDKTGTLTEGKFTVNGLKVVSDANEKDVLSVIAGIESGSSHPIANSVVAYAKEQKIEATKLENIQAIKGYGMSATKDAHKYLLVNMKYLQENKLSFDRTATKEYLDKGNTVSYLVIDGKVVGFIALGDTVKANSVQFIKDLKARNITPIMLTGDNKEAAKAFANQLGIDEFKAELLPEDKHTVIKNLELQGHHVMMVGDGINDAPSLASATIGVAIGAGTDVAIDSADVVLYNSDPSDITKFLKLSAKTYRKTVENLWWGAGYNILAIPLAAGVLAGIGIILSPAVGAIIMSLSTVIVSLNAMSLH</sequence>
<dbReference type="GO" id="GO:0005886">
    <property type="term" value="C:plasma membrane"/>
    <property type="evidence" value="ECO:0007669"/>
    <property type="project" value="UniProtKB-SubCell"/>
</dbReference>
<dbReference type="SFLD" id="SFLDS00003">
    <property type="entry name" value="Haloacid_Dehalogenase"/>
    <property type="match status" value="1"/>
</dbReference>
<keyword evidence="4 15" id="KW-0812">Transmembrane</keyword>
<keyword evidence="15" id="KW-1003">Cell membrane</keyword>
<dbReference type="InterPro" id="IPR018303">
    <property type="entry name" value="ATPase_P-typ_P_site"/>
</dbReference>
<dbReference type="KEGG" id="lalw:BTM29_06730"/>
<dbReference type="GO" id="GO:0016887">
    <property type="term" value="F:ATP hydrolysis activity"/>
    <property type="evidence" value="ECO:0007669"/>
    <property type="project" value="InterPro"/>
</dbReference>
<feature type="transmembrane region" description="Helical" evidence="15">
    <location>
        <begin position="329"/>
        <end position="353"/>
    </location>
</feature>
<dbReference type="AlphaFoldDB" id="A0A1P8Q686"/>
<feature type="domain" description="P-type ATPase A" evidence="17">
    <location>
        <begin position="185"/>
        <end position="284"/>
    </location>
</feature>
<evidence type="ECO:0000256" key="5">
    <source>
        <dbReference type="ARBA" id="ARBA00022723"/>
    </source>
</evidence>
<feature type="transmembrane region" description="Helical" evidence="15">
    <location>
        <begin position="82"/>
        <end position="102"/>
    </location>
</feature>
<dbReference type="PANTHER" id="PTHR43520">
    <property type="entry name" value="ATP7, ISOFORM B"/>
    <property type="match status" value="1"/>
</dbReference>
<dbReference type="EMBL" id="CP019323">
    <property type="protein sequence ID" value="APX73353.1"/>
    <property type="molecule type" value="Genomic_DNA"/>
</dbReference>
<dbReference type="Proteomes" id="UP000187499">
    <property type="component" value="Chromosome"/>
</dbReference>
<evidence type="ECO:0000256" key="7">
    <source>
        <dbReference type="ARBA" id="ARBA00022796"/>
    </source>
</evidence>
<dbReference type="GO" id="GO:0005524">
    <property type="term" value="F:ATP binding"/>
    <property type="evidence" value="ECO:0007669"/>
    <property type="project" value="UniProtKB-UniRule"/>
</dbReference>
<evidence type="ECO:0000256" key="9">
    <source>
        <dbReference type="ARBA" id="ARBA00022967"/>
    </source>
</evidence>
<feature type="transmembrane region" description="Helical" evidence="15">
    <location>
        <begin position="114"/>
        <end position="135"/>
    </location>
</feature>
<dbReference type="InterPro" id="IPR044492">
    <property type="entry name" value="P_typ_ATPase_HD_dom"/>
</dbReference>
<dbReference type="SUPFAM" id="SSF81665">
    <property type="entry name" value="Calcium ATPase, transmembrane domain M"/>
    <property type="match status" value="1"/>
</dbReference>
<dbReference type="Gene3D" id="3.40.1110.10">
    <property type="entry name" value="Calcium-transporting ATPase, cytoplasmic domain N"/>
    <property type="match status" value="1"/>
</dbReference>
<dbReference type="InterPro" id="IPR059000">
    <property type="entry name" value="ATPase_P-type_domA"/>
</dbReference>